<sequence length="138" mass="15255">MILFNILVADLPSDRDAIPDTKALTNGSLFHGNFYKYGDMWLALTFWCTISCTLSYLLSGFIASVVMRKSKLSPFIPIVTGMFGMAIGICYGGLAALIISAIYLSAKFLMSWFQAMLWGIGLTLLQVIFAFTLRFLAV</sequence>
<evidence type="ECO:0000313" key="8">
    <source>
        <dbReference type="Proteomes" id="UP000076078"/>
    </source>
</evidence>
<keyword evidence="4 6" id="KW-1133">Transmembrane helix</keyword>
<reference evidence="7 8" key="1">
    <citation type="submission" date="2015-12" db="EMBL/GenBank/DDBJ databases">
        <title>Dictyostelia acquired genes for synthesis and detection of signals that induce cell-type specialization by lateral gene transfer from prokaryotes.</title>
        <authorList>
            <person name="Gloeckner G."/>
            <person name="Schaap P."/>
        </authorList>
    </citation>
    <scope>NUCLEOTIDE SEQUENCE [LARGE SCALE GENOMIC DNA]</scope>
    <source>
        <strain evidence="7 8">TK</strain>
    </source>
</reference>
<dbReference type="Pfam" id="PF10190">
    <property type="entry name" value="Tmemb_170"/>
    <property type="match status" value="1"/>
</dbReference>
<proteinExistence type="inferred from homology"/>
<dbReference type="AlphaFoldDB" id="A0A152A173"/>
<accession>A0A152A173</accession>
<evidence type="ECO:0000256" key="1">
    <source>
        <dbReference type="ARBA" id="ARBA00004141"/>
    </source>
</evidence>
<dbReference type="OMA" id="VEMWYHI"/>
<evidence type="ECO:0000256" key="2">
    <source>
        <dbReference type="ARBA" id="ARBA00006325"/>
    </source>
</evidence>
<evidence type="ECO:0000313" key="7">
    <source>
        <dbReference type="EMBL" id="KYQ99820.1"/>
    </source>
</evidence>
<comment type="similarity">
    <text evidence="2">Belongs to the TMEM170 family.</text>
</comment>
<organism evidence="7 8">
    <name type="scientific">Tieghemostelium lacteum</name>
    <name type="common">Slime mold</name>
    <name type="synonym">Dictyostelium lacteum</name>
    <dbReference type="NCBI Taxonomy" id="361077"/>
    <lineage>
        <taxon>Eukaryota</taxon>
        <taxon>Amoebozoa</taxon>
        <taxon>Evosea</taxon>
        <taxon>Eumycetozoa</taxon>
        <taxon>Dictyostelia</taxon>
        <taxon>Dictyosteliales</taxon>
        <taxon>Raperosteliaceae</taxon>
        <taxon>Tieghemostelium</taxon>
    </lineage>
</organism>
<dbReference type="OrthoDB" id="13807at2759"/>
<dbReference type="InterPro" id="IPR019334">
    <property type="entry name" value="TMEM170A/B/YPR153W-like"/>
</dbReference>
<evidence type="ECO:0000256" key="6">
    <source>
        <dbReference type="SAM" id="Phobius"/>
    </source>
</evidence>
<evidence type="ECO:0000256" key="4">
    <source>
        <dbReference type="ARBA" id="ARBA00022989"/>
    </source>
</evidence>
<feature type="transmembrane region" description="Helical" evidence="6">
    <location>
        <begin position="115"/>
        <end position="137"/>
    </location>
</feature>
<comment type="caution">
    <text evidence="7">The sequence shown here is derived from an EMBL/GenBank/DDBJ whole genome shotgun (WGS) entry which is preliminary data.</text>
</comment>
<dbReference type="Proteomes" id="UP000076078">
    <property type="component" value="Unassembled WGS sequence"/>
</dbReference>
<evidence type="ECO:0000256" key="3">
    <source>
        <dbReference type="ARBA" id="ARBA00022692"/>
    </source>
</evidence>
<name>A0A152A173_TIELA</name>
<keyword evidence="3 6" id="KW-0812">Transmembrane</keyword>
<dbReference type="EMBL" id="LODT01000020">
    <property type="protein sequence ID" value="KYQ99820.1"/>
    <property type="molecule type" value="Genomic_DNA"/>
</dbReference>
<keyword evidence="8" id="KW-1185">Reference proteome</keyword>
<feature type="transmembrane region" description="Helical" evidence="6">
    <location>
        <begin position="75"/>
        <end position="103"/>
    </location>
</feature>
<comment type="subcellular location">
    <subcellularLocation>
        <location evidence="1">Membrane</location>
        <topology evidence="1">Multi-pass membrane protein</topology>
    </subcellularLocation>
</comment>
<dbReference type="InParanoid" id="A0A152A173"/>
<dbReference type="GO" id="GO:0016020">
    <property type="term" value="C:membrane"/>
    <property type="evidence" value="ECO:0007669"/>
    <property type="project" value="UniProtKB-SubCell"/>
</dbReference>
<evidence type="ECO:0008006" key="9">
    <source>
        <dbReference type="Google" id="ProtNLM"/>
    </source>
</evidence>
<dbReference type="PANTHER" id="PTHR22779:SF6">
    <property type="entry name" value="SD17342P"/>
    <property type="match status" value="1"/>
</dbReference>
<evidence type="ECO:0000256" key="5">
    <source>
        <dbReference type="ARBA" id="ARBA00023136"/>
    </source>
</evidence>
<gene>
    <name evidence="7" type="ORF">DLAC_11561</name>
</gene>
<dbReference type="PANTHER" id="PTHR22779">
    <property type="entry name" value="SD17342P"/>
    <property type="match status" value="1"/>
</dbReference>
<protein>
    <recommendedName>
        <fullName evidence="9">Transmembrane protein</fullName>
    </recommendedName>
</protein>
<keyword evidence="5 6" id="KW-0472">Membrane</keyword>
<feature type="transmembrane region" description="Helical" evidence="6">
    <location>
        <begin position="40"/>
        <end position="63"/>
    </location>
</feature>